<evidence type="ECO:0000313" key="2">
    <source>
        <dbReference type="EMBL" id="KAB1066042.1"/>
    </source>
</evidence>
<dbReference type="InterPro" id="IPR011050">
    <property type="entry name" value="Pectin_lyase_fold/virulence"/>
</dbReference>
<evidence type="ECO:0008006" key="4">
    <source>
        <dbReference type="Google" id="ProtNLM"/>
    </source>
</evidence>
<organism evidence="2 3">
    <name type="scientific">Salibacter halophilus</name>
    <dbReference type="NCBI Taxonomy" id="1803916"/>
    <lineage>
        <taxon>Bacteria</taxon>
        <taxon>Pseudomonadati</taxon>
        <taxon>Bacteroidota</taxon>
        <taxon>Flavobacteriia</taxon>
        <taxon>Flavobacteriales</taxon>
        <taxon>Salibacteraceae</taxon>
        <taxon>Salibacter</taxon>
    </lineage>
</organism>
<sequence>MKQQLTLLFISIAILASWGCRKDTLDTSNDAVLQFSTDSVYFDTVFTEIGSATQRFMIYNPQSDPVKISNVQLENGSDSQFRFNVDGYPGSKARDITIQGKDSAFVFVEVTVDPTNQNAPLLVYDNLLFTTNGNIQNVTLTAYGQDAYYYRATQFIQGFPPLSFVSEYDDYFPIAQNITLPNDKPHVVFGYLVIDSLINLEVQPGTKIHFYDGAGLWAYRGSNLKVNGMPDDEVVFDGFRSDEFYGELPGQWDRIILNESPSDHEFHHAEIKDAFIGISAEYFFLDTDPQIPTNKLVLENTKIDNCNGLGLFSRFYNIEAKNCLFTNTRNQVVAAQGGGNIDFTHCTVGNYWGYETRQEPSMFLSNALVLGDGNGGEVTFVSDFNFTFQNSILYGSSEEELTIDTTHQNDGVFNINFDHSIIRAKDITEDKPEYFTECLINPDNGYVNPVFNIGEDDEFFTLYDSSVAVNYGDPSVTGIPPNDLAGNPRDNSPDAGCYEL</sequence>
<dbReference type="Gene3D" id="2.160.20.10">
    <property type="entry name" value="Single-stranded right-handed beta-helix, Pectin lyase-like"/>
    <property type="match status" value="1"/>
</dbReference>
<proteinExistence type="predicted"/>
<name>A0A6N6M9X9_9FLAO</name>
<comment type="caution">
    <text evidence="2">The sequence shown here is derived from an EMBL/GenBank/DDBJ whole genome shotgun (WGS) entry which is preliminary data.</text>
</comment>
<reference evidence="2 3" key="1">
    <citation type="submission" date="2019-09" db="EMBL/GenBank/DDBJ databases">
        <title>Genomes of Cryomorphaceae.</title>
        <authorList>
            <person name="Bowman J.P."/>
        </authorList>
    </citation>
    <scope>NUCLEOTIDE SEQUENCE [LARGE SCALE GENOMIC DNA]</scope>
    <source>
        <strain evidence="2 3">KCTC 52047</strain>
    </source>
</reference>
<accession>A0A6N6M9X9</accession>
<feature type="region of interest" description="Disordered" evidence="1">
    <location>
        <begin position="478"/>
        <end position="500"/>
    </location>
</feature>
<keyword evidence="3" id="KW-1185">Reference proteome</keyword>
<evidence type="ECO:0000256" key="1">
    <source>
        <dbReference type="SAM" id="MobiDB-lite"/>
    </source>
</evidence>
<protein>
    <recommendedName>
        <fullName evidence="4">Right-handed parallel beta-helix repeat-containing protein</fullName>
    </recommendedName>
</protein>
<gene>
    <name evidence="2" type="ORF">F3059_00820</name>
</gene>
<dbReference type="EMBL" id="WACR01000001">
    <property type="protein sequence ID" value="KAB1066042.1"/>
    <property type="molecule type" value="Genomic_DNA"/>
</dbReference>
<dbReference type="Proteomes" id="UP000435357">
    <property type="component" value="Unassembled WGS sequence"/>
</dbReference>
<dbReference type="OrthoDB" id="1111178at2"/>
<dbReference type="RefSeq" id="WP_151166030.1">
    <property type="nucleotide sequence ID" value="NZ_WACR01000001.1"/>
</dbReference>
<dbReference type="SUPFAM" id="SSF51126">
    <property type="entry name" value="Pectin lyase-like"/>
    <property type="match status" value="1"/>
</dbReference>
<dbReference type="AlphaFoldDB" id="A0A6N6M9X9"/>
<dbReference type="InterPro" id="IPR012334">
    <property type="entry name" value="Pectin_lyas_fold"/>
</dbReference>
<evidence type="ECO:0000313" key="3">
    <source>
        <dbReference type="Proteomes" id="UP000435357"/>
    </source>
</evidence>